<dbReference type="Gene3D" id="3.50.50.60">
    <property type="entry name" value="FAD/NAD(P)-binding domain"/>
    <property type="match status" value="2"/>
</dbReference>
<evidence type="ECO:0000256" key="4">
    <source>
        <dbReference type="ARBA" id="ARBA00022827"/>
    </source>
</evidence>
<dbReference type="InterPro" id="IPR036188">
    <property type="entry name" value="FAD/NAD-bd_sf"/>
</dbReference>
<dbReference type="EMBL" id="AMGV01000004">
    <property type="protein sequence ID" value="KEF58248.1"/>
    <property type="molecule type" value="Genomic_DNA"/>
</dbReference>
<dbReference type="OrthoDB" id="74360at2759"/>
<evidence type="ECO:0000313" key="8">
    <source>
        <dbReference type="Proteomes" id="UP000027920"/>
    </source>
</evidence>
<dbReference type="GO" id="GO:0050661">
    <property type="term" value="F:NADP binding"/>
    <property type="evidence" value="ECO:0007669"/>
    <property type="project" value="InterPro"/>
</dbReference>
<keyword evidence="5" id="KW-0560">Oxidoreductase</keyword>
<dbReference type="Proteomes" id="UP000027920">
    <property type="component" value="Unassembled WGS sequence"/>
</dbReference>
<dbReference type="GO" id="GO:0050660">
    <property type="term" value="F:flavin adenine dinucleotide binding"/>
    <property type="evidence" value="ECO:0007669"/>
    <property type="project" value="InterPro"/>
</dbReference>
<keyword evidence="4" id="KW-0274">FAD</keyword>
<name>A0A072PG52_9EURO</name>
<keyword evidence="8" id="KW-1185">Reference proteome</keyword>
<dbReference type="HOGENOM" id="CLU_006937_6_1_1"/>
<evidence type="ECO:0000313" key="7">
    <source>
        <dbReference type="EMBL" id="KEF58248.1"/>
    </source>
</evidence>
<evidence type="ECO:0000256" key="3">
    <source>
        <dbReference type="ARBA" id="ARBA00022630"/>
    </source>
</evidence>
<dbReference type="RefSeq" id="XP_013260838.1">
    <property type="nucleotide sequence ID" value="XM_013405384.1"/>
</dbReference>
<dbReference type="PANTHER" id="PTHR42877:SF2">
    <property type="entry name" value="FAD_NAD(P)-BINDING DOMAIN-CONTAINING PROTEIN"/>
    <property type="match status" value="1"/>
</dbReference>
<organism evidence="7 8">
    <name type="scientific">Exophiala aquamarina CBS 119918</name>
    <dbReference type="NCBI Taxonomy" id="1182545"/>
    <lineage>
        <taxon>Eukaryota</taxon>
        <taxon>Fungi</taxon>
        <taxon>Dikarya</taxon>
        <taxon>Ascomycota</taxon>
        <taxon>Pezizomycotina</taxon>
        <taxon>Eurotiomycetes</taxon>
        <taxon>Chaetothyriomycetidae</taxon>
        <taxon>Chaetothyriales</taxon>
        <taxon>Herpotrichiellaceae</taxon>
        <taxon>Exophiala</taxon>
    </lineage>
</organism>
<dbReference type="PRINTS" id="PR00370">
    <property type="entry name" value="FMOXYGENASE"/>
</dbReference>
<comment type="caution">
    <text evidence="7">The sequence shown here is derived from an EMBL/GenBank/DDBJ whole genome shotgun (WGS) entry which is preliminary data.</text>
</comment>
<protein>
    <recommendedName>
        <fullName evidence="9">Cyclohexanone monooxygenase</fullName>
    </recommendedName>
</protein>
<dbReference type="GeneID" id="25281091"/>
<keyword evidence="3" id="KW-0285">Flavoprotein</keyword>
<evidence type="ECO:0000256" key="5">
    <source>
        <dbReference type="ARBA" id="ARBA00023002"/>
    </source>
</evidence>
<dbReference type="VEuPathDB" id="FungiDB:A1O9_06174"/>
<dbReference type="InterPro" id="IPR051209">
    <property type="entry name" value="FAD-bind_Monooxygenase_sf"/>
</dbReference>
<dbReference type="PANTHER" id="PTHR42877">
    <property type="entry name" value="L-ORNITHINE N(5)-MONOOXYGENASE-RELATED"/>
    <property type="match status" value="1"/>
</dbReference>
<dbReference type="InterPro" id="IPR000960">
    <property type="entry name" value="Flavin_mOase"/>
</dbReference>
<evidence type="ECO:0000256" key="6">
    <source>
        <dbReference type="SAM" id="MobiDB-lite"/>
    </source>
</evidence>
<dbReference type="SUPFAM" id="SSF51905">
    <property type="entry name" value="FAD/NAD(P)-binding domain"/>
    <property type="match status" value="3"/>
</dbReference>
<comment type="cofactor">
    <cofactor evidence="1">
        <name>FAD</name>
        <dbReference type="ChEBI" id="CHEBI:57692"/>
    </cofactor>
</comment>
<dbReference type="Pfam" id="PF00743">
    <property type="entry name" value="FMO-like"/>
    <property type="match status" value="1"/>
</dbReference>
<gene>
    <name evidence="7" type="ORF">A1O9_06174</name>
</gene>
<evidence type="ECO:0008006" key="9">
    <source>
        <dbReference type="Google" id="ProtNLM"/>
    </source>
</evidence>
<reference evidence="7 8" key="1">
    <citation type="submission" date="2013-03" db="EMBL/GenBank/DDBJ databases">
        <title>The Genome Sequence of Exophiala aquamarina CBS 119918.</title>
        <authorList>
            <consortium name="The Broad Institute Genomics Platform"/>
            <person name="Cuomo C."/>
            <person name="de Hoog S."/>
            <person name="Gorbushina A."/>
            <person name="Walker B."/>
            <person name="Young S.K."/>
            <person name="Zeng Q."/>
            <person name="Gargeya S."/>
            <person name="Fitzgerald M."/>
            <person name="Haas B."/>
            <person name="Abouelleil A."/>
            <person name="Allen A.W."/>
            <person name="Alvarado L."/>
            <person name="Arachchi H.M."/>
            <person name="Berlin A.M."/>
            <person name="Chapman S.B."/>
            <person name="Gainer-Dewar J."/>
            <person name="Goldberg J."/>
            <person name="Griggs A."/>
            <person name="Gujja S."/>
            <person name="Hansen M."/>
            <person name="Howarth C."/>
            <person name="Imamovic A."/>
            <person name="Ireland A."/>
            <person name="Larimer J."/>
            <person name="McCowan C."/>
            <person name="Murphy C."/>
            <person name="Pearson M."/>
            <person name="Poon T.W."/>
            <person name="Priest M."/>
            <person name="Roberts A."/>
            <person name="Saif S."/>
            <person name="Shea T."/>
            <person name="Sisk P."/>
            <person name="Sykes S."/>
            <person name="Wortman J."/>
            <person name="Nusbaum C."/>
            <person name="Birren B."/>
        </authorList>
    </citation>
    <scope>NUCLEOTIDE SEQUENCE [LARGE SCALE GENOMIC DNA]</scope>
    <source>
        <strain evidence="7 8">CBS 119918</strain>
    </source>
</reference>
<feature type="compositionally biased region" description="Basic and acidic residues" evidence="6">
    <location>
        <begin position="39"/>
        <end position="54"/>
    </location>
</feature>
<dbReference type="InterPro" id="IPR020946">
    <property type="entry name" value="Flavin_mOase-like"/>
</dbReference>
<dbReference type="GO" id="GO:0004499">
    <property type="term" value="F:N,N-dimethylaniline monooxygenase activity"/>
    <property type="evidence" value="ECO:0007669"/>
    <property type="project" value="InterPro"/>
</dbReference>
<comment type="similarity">
    <text evidence="2">Belongs to the FAD-binding monooxygenase family.</text>
</comment>
<evidence type="ECO:0000256" key="1">
    <source>
        <dbReference type="ARBA" id="ARBA00001974"/>
    </source>
</evidence>
<proteinExistence type="inferred from homology"/>
<sequence>MSPGRESLEFAEGISEGIIIDALNDNSTKLASTNGTEPHLNDEHHKTENPENKVSRNGCINGATQDSNIHIPLWNTPAYSIPRKLRIVTIGAGFSSLIFAHKLRYEHPEMEEIVTNTIFEARAEVGGTWLVNSYPGVQCDVPSHIYAFPFDPNPDWSHFYSTGPQIQEYITKTVKKWNLDRDIQFRTRVLGTHWQEDAGQWKIVVEHEGRQREEYADILVSAQGFLNTWKWPAIPGLQDFKGHKVHSASWDHSYDYSGKRIAVIGNGSSGIQILPALARLEGTQLTSFQRGPTWIVARMDPGRLLGKPNIGANPEYTEEDKQKFREDREHHHQYRRNLIHRINRAFRMFIKGSVENKDNSEFARRQMADKLNNDPVLCEQLIPKWELGCRRVTPGAGYLEAFLRPNVRLTQSLIAKVTRDSIVTEDGHEHQVDVMVCATGFDVSHQPVYPVIGRNKVSLADKWADEPESYFSLACPEFPNYFIFTGPNAIVGHGSLIEGLGWVAEYIIKWLKKIASEDIKSVSPKQSAVNEFVRYGDKIHKTLVWTGQCRSWYKKNRIDGRVTATFPGSALLFRSMITDIRGEDFEIEYNSANRFRFMGNGFTEYELDDTNDLAWYIKN</sequence>
<accession>A0A072PG52</accession>
<feature type="region of interest" description="Disordered" evidence="6">
    <location>
        <begin position="29"/>
        <end position="54"/>
    </location>
</feature>
<evidence type="ECO:0000256" key="2">
    <source>
        <dbReference type="ARBA" id="ARBA00010139"/>
    </source>
</evidence>
<dbReference type="AlphaFoldDB" id="A0A072PG52"/>